<evidence type="ECO:0000256" key="6">
    <source>
        <dbReference type="SAM" id="Phobius"/>
    </source>
</evidence>
<evidence type="ECO:0000256" key="3">
    <source>
        <dbReference type="ARBA" id="ARBA00022692"/>
    </source>
</evidence>
<evidence type="ECO:0000256" key="4">
    <source>
        <dbReference type="ARBA" id="ARBA00022989"/>
    </source>
</evidence>
<protein>
    <submittedName>
        <fullName evidence="8">Type 4 prepilin peptidase 1</fullName>
    </submittedName>
</protein>
<keyword evidence="3 6" id="KW-0812">Transmembrane</keyword>
<evidence type="ECO:0000256" key="1">
    <source>
        <dbReference type="ARBA" id="ARBA00004651"/>
    </source>
</evidence>
<keyword evidence="5 6" id="KW-0472">Membrane</keyword>
<accession>A0A8J3E2B1</accession>
<comment type="caution">
    <text evidence="8">The sequence shown here is derived from an EMBL/GenBank/DDBJ whole genome shotgun (WGS) entry which is preliminary data.</text>
</comment>
<dbReference type="PANTHER" id="PTHR36506">
    <property type="entry name" value="PREFLAGELLIN PEPTIDASE"/>
    <property type="match status" value="1"/>
</dbReference>
<name>A0A8J3E2B1_9PROT</name>
<dbReference type="Proteomes" id="UP000646365">
    <property type="component" value="Unassembled WGS sequence"/>
</dbReference>
<feature type="domain" description="Prepilin type IV endopeptidase peptidase" evidence="7">
    <location>
        <begin position="10"/>
        <end position="109"/>
    </location>
</feature>
<sequence length="176" mass="18417">MLPLILGASFLIYLAVAWNDLFHRSIPNFLSFGIAGLAVLRMALAVPPGGALWAVVIALIVFAVALLCFARGWLGGGDVKLLTATILLIGARDSLPFLICMAIAGGILSVLVLLWAGAERWRTRHRAAASGPTLADTPVADTPLANPPATPPVSVPYGIAISLSAVLALFSQFHQL</sequence>
<dbReference type="Pfam" id="PF01478">
    <property type="entry name" value="Peptidase_A24"/>
    <property type="match status" value="1"/>
</dbReference>
<evidence type="ECO:0000313" key="9">
    <source>
        <dbReference type="Proteomes" id="UP000646365"/>
    </source>
</evidence>
<dbReference type="InterPro" id="IPR000045">
    <property type="entry name" value="Prepilin_IV_endopep_pep"/>
</dbReference>
<dbReference type="GO" id="GO:0004190">
    <property type="term" value="F:aspartic-type endopeptidase activity"/>
    <property type="evidence" value="ECO:0007669"/>
    <property type="project" value="InterPro"/>
</dbReference>
<comment type="subcellular location">
    <subcellularLocation>
        <location evidence="1">Cell membrane</location>
        <topology evidence="1">Multi-pass membrane protein</topology>
    </subcellularLocation>
</comment>
<dbReference type="InterPro" id="IPR052218">
    <property type="entry name" value="Preflagellin_Peptidase"/>
</dbReference>
<keyword evidence="2" id="KW-1003">Cell membrane</keyword>
<feature type="transmembrane region" description="Helical" evidence="6">
    <location>
        <begin position="94"/>
        <end position="116"/>
    </location>
</feature>
<organism evidence="8 9">
    <name type="scientific">Aliidongia dinghuensis</name>
    <dbReference type="NCBI Taxonomy" id="1867774"/>
    <lineage>
        <taxon>Bacteria</taxon>
        <taxon>Pseudomonadati</taxon>
        <taxon>Pseudomonadota</taxon>
        <taxon>Alphaproteobacteria</taxon>
        <taxon>Rhodospirillales</taxon>
        <taxon>Dongiaceae</taxon>
        <taxon>Aliidongia</taxon>
    </lineage>
</organism>
<proteinExistence type="predicted"/>
<evidence type="ECO:0000313" key="8">
    <source>
        <dbReference type="EMBL" id="GGF19549.1"/>
    </source>
</evidence>
<dbReference type="EMBL" id="BMJQ01000006">
    <property type="protein sequence ID" value="GGF19549.1"/>
    <property type="molecule type" value="Genomic_DNA"/>
</dbReference>
<dbReference type="PANTHER" id="PTHR36506:SF1">
    <property type="entry name" value="PREFLAGELLIN PEPTIDASE"/>
    <property type="match status" value="1"/>
</dbReference>
<dbReference type="AlphaFoldDB" id="A0A8J3E2B1"/>
<gene>
    <name evidence="8" type="primary">ctpB</name>
    <name evidence="8" type="ORF">GCM10011611_26850</name>
</gene>
<dbReference type="GO" id="GO:0005886">
    <property type="term" value="C:plasma membrane"/>
    <property type="evidence" value="ECO:0007669"/>
    <property type="project" value="UniProtKB-SubCell"/>
</dbReference>
<reference evidence="8" key="1">
    <citation type="journal article" date="2014" name="Int. J. Syst. Evol. Microbiol.">
        <title>Complete genome sequence of Corynebacterium casei LMG S-19264T (=DSM 44701T), isolated from a smear-ripened cheese.</title>
        <authorList>
            <consortium name="US DOE Joint Genome Institute (JGI-PGF)"/>
            <person name="Walter F."/>
            <person name="Albersmeier A."/>
            <person name="Kalinowski J."/>
            <person name="Ruckert C."/>
        </authorList>
    </citation>
    <scope>NUCLEOTIDE SEQUENCE</scope>
    <source>
        <strain evidence="8">CGMCC 1.15725</strain>
    </source>
</reference>
<keyword evidence="4 6" id="KW-1133">Transmembrane helix</keyword>
<evidence type="ECO:0000256" key="2">
    <source>
        <dbReference type="ARBA" id="ARBA00022475"/>
    </source>
</evidence>
<evidence type="ECO:0000256" key="5">
    <source>
        <dbReference type="ARBA" id="ARBA00023136"/>
    </source>
</evidence>
<feature type="transmembrane region" description="Helical" evidence="6">
    <location>
        <begin position="51"/>
        <end position="74"/>
    </location>
</feature>
<dbReference type="RefSeq" id="WP_268237568.1">
    <property type="nucleotide sequence ID" value="NZ_BMJQ01000006.1"/>
</dbReference>
<dbReference type="Gene3D" id="1.20.120.1220">
    <property type="match status" value="1"/>
</dbReference>
<reference evidence="8" key="2">
    <citation type="submission" date="2020-09" db="EMBL/GenBank/DDBJ databases">
        <authorList>
            <person name="Sun Q."/>
            <person name="Zhou Y."/>
        </authorList>
    </citation>
    <scope>NUCLEOTIDE SEQUENCE</scope>
    <source>
        <strain evidence="8">CGMCC 1.15725</strain>
    </source>
</reference>
<evidence type="ECO:0000259" key="7">
    <source>
        <dbReference type="Pfam" id="PF01478"/>
    </source>
</evidence>
<keyword evidence="9" id="KW-1185">Reference proteome</keyword>
<feature type="transmembrane region" description="Helical" evidence="6">
    <location>
        <begin position="27"/>
        <end position="44"/>
    </location>
</feature>